<comment type="subcellular location">
    <subcellularLocation>
        <location evidence="7">Cell inner membrane</location>
        <topology evidence="7">Multi-pass membrane protein</topology>
    </subcellularLocation>
    <subcellularLocation>
        <location evidence="1">Cell membrane</location>
        <topology evidence="1">Multi-pass membrane protein</topology>
    </subcellularLocation>
</comment>
<comment type="similarity">
    <text evidence="7">Belongs to the TRAP transporter small permease family.</text>
</comment>
<keyword evidence="3" id="KW-1003">Cell membrane</keyword>
<dbReference type="GO" id="GO:0005886">
    <property type="term" value="C:plasma membrane"/>
    <property type="evidence" value="ECO:0007669"/>
    <property type="project" value="UniProtKB-SubCell"/>
</dbReference>
<evidence type="ECO:0000256" key="5">
    <source>
        <dbReference type="ARBA" id="ARBA00022989"/>
    </source>
</evidence>
<accession>A0A2G5K325</accession>
<evidence type="ECO:0000256" key="6">
    <source>
        <dbReference type="ARBA" id="ARBA00023136"/>
    </source>
</evidence>
<dbReference type="RefSeq" id="WP_099594417.1">
    <property type="nucleotide sequence ID" value="NZ_MDGM01000014.1"/>
</dbReference>
<evidence type="ECO:0000313" key="9">
    <source>
        <dbReference type="EMBL" id="PIB23134.1"/>
    </source>
</evidence>
<dbReference type="InterPro" id="IPR055348">
    <property type="entry name" value="DctQ"/>
</dbReference>
<evidence type="ECO:0000256" key="1">
    <source>
        <dbReference type="ARBA" id="ARBA00004651"/>
    </source>
</evidence>
<dbReference type="EMBL" id="MDGM01000014">
    <property type="protein sequence ID" value="PIB23134.1"/>
    <property type="molecule type" value="Genomic_DNA"/>
</dbReference>
<reference evidence="9 10" key="1">
    <citation type="submission" date="2016-08" db="EMBL/GenBank/DDBJ databases">
        <title>Draft genome of Amylibacter sp. strain 4G11.</title>
        <authorList>
            <person name="Wong S.-K."/>
            <person name="Hamasaki K."/>
            <person name="Yoshizawa S."/>
        </authorList>
    </citation>
    <scope>NUCLEOTIDE SEQUENCE [LARGE SCALE GENOMIC DNA]</scope>
    <source>
        <strain evidence="9 10">4G11</strain>
    </source>
</reference>
<feature type="transmembrane region" description="Helical" evidence="7">
    <location>
        <begin position="96"/>
        <end position="116"/>
    </location>
</feature>
<organism evidence="9 10">
    <name type="scientific">Paramylibacter kogurei</name>
    <dbReference type="NCBI Taxonomy" id="1889778"/>
    <lineage>
        <taxon>Bacteria</taxon>
        <taxon>Pseudomonadati</taxon>
        <taxon>Pseudomonadota</taxon>
        <taxon>Alphaproteobacteria</taxon>
        <taxon>Rhodobacterales</taxon>
        <taxon>Paracoccaceae</taxon>
        <taxon>Paramylibacter</taxon>
    </lineage>
</organism>
<evidence type="ECO:0000256" key="7">
    <source>
        <dbReference type="RuleBase" id="RU369079"/>
    </source>
</evidence>
<gene>
    <name evidence="9" type="ORF">BFP76_08930</name>
</gene>
<dbReference type="OrthoDB" id="6183232at2"/>
<sequence length="168" mass="18351">MSEAVNETTGPMGPVARFIQGWALAGGVVLLLVVLMNAYSVIGSMFGAPFAGDFEMTQMGVAIAAFAFLPYCQITGSHVTADIFTSNASPVWIARFELLASIVAFAFACLLIWRMYAGMLNQKEYDYTTTILLVPHWWAFIPILMSLALWVCASLITLRNAANRTLGR</sequence>
<keyword evidence="10" id="KW-1185">Reference proteome</keyword>
<evidence type="ECO:0000256" key="4">
    <source>
        <dbReference type="ARBA" id="ARBA00022692"/>
    </source>
</evidence>
<evidence type="ECO:0000256" key="2">
    <source>
        <dbReference type="ARBA" id="ARBA00022448"/>
    </source>
</evidence>
<evidence type="ECO:0000259" key="8">
    <source>
        <dbReference type="Pfam" id="PF04290"/>
    </source>
</evidence>
<comment type="caution">
    <text evidence="9">The sequence shown here is derived from an EMBL/GenBank/DDBJ whole genome shotgun (WGS) entry which is preliminary data.</text>
</comment>
<dbReference type="GO" id="GO:0022857">
    <property type="term" value="F:transmembrane transporter activity"/>
    <property type="evidence" value="ECO:0007669"/>
    <property type="project" value="UniProtKB-UniRule"/>
</dbReference>
<comment type="function">
    <text evidence="7">Part of the tripartite ATP-independent periplasmic (TRAP) transport system.</text>
</comment>
<name>A0A2G5K325_9RHOB</name>
<feature type="transmembrane region" description="Helical" evidence="7">
    <location>
        <begin position="21"/>
        <end position="42"/>
    </location>
</feature>
<dbReference type="Proteomes" id="UP000231516">
    <property type="component" value="Unassembled WGS sequence"/>
</dbReference>
<proteinExistence type="inferred from homology"/>
<keyword evidence="4 7" id="KW-0812">Transmembrane</keyword>
<protein>
    <recommendedName>
        <fullName evidence="7">TRAP transporter small permease protein</fullName>
    </recommendedName>
</protein>
<keyword evidence="5 7" id="KW-1133">Transmembrane helix</keyword>
<feature type="transmembrane region" description="Helical" evidence="7">
    <location>
        <begin position="136"/>
        <end position="158"/>
    </location>
</feature>
<comment type="subunit">
    <text evidence="7">The complex comprises the extracytoplasmic solute receptor protein and the two transmembrane proteins.</text>
</comment>
<evidence type="ECO:0000256" key="3">
    <source>
        <dbReference type="ARBA" id="ARBA00022475"/>
    </source>
</evidence>
<dbReference type="Pfam" id="PF04290">
    <property type="entry name" value="DctQ"/>
    <property type="match status" value="1"/>
</dbReference>
<keyword evidence="2 7" id="KW-0813">Transport</keyword>
<feature type="domain" description="Tripartite ATP-independent periplasmic transporters DctQ component" evidence="8">
    <location>
        <begin position="45"/>
        <end position="161"/>
    </location>
</feature>
<dbReference type="AlphaFoldDB" id="A0A2G5K325"/>
<keyword evidence="6 7" id="KW-0472">Membrane</keyword>
<keyword evidence="7" id="KW-0997">Cell inner membrane</keyword>
<evidence type="ECO:0000313" key="10">
    <source>
        <dbReference type="Proteomes" id="UP000231516"/>
    </source>
</evidence>
<feature type="transmembrane region" description="Helical" evidence="7">
    <location>
        <begin position="62"/>
        <end position="84"/>
    </location>
</feature>